<reference evidence="3" key="1">
    <citation type="journal article" date="2020" name="Mol. Cell">
        <title>Proteome analysis reveals a significant host-specific response in Rhizobium leguminosarum bv viciae endosymbiotic cells.</title>
        <authorList>
            <person name="Duran D."/>
            <person name="Albareda M."/>
            <person name="Marina A."/>
            <person name="Garcia C."/>
            <person name="Ruiz-Argueso T."/>
            <person name="Palacios J."/>
        </authorList>
    </citation>
    <scope>NUCLEOTIDE SEQUENCE</scope>
    <source>
        <tissue evidence="3">Root nodules</tissue>
    </source>
</reference>
<evidence type="ECO:0000259" key="2">
    <source>
        <dbReference type="Pfam" id="PF07127"/>
    </source>
</evidence>
<evidence type="ECO:0000313" key="3">
    <source>
        <dbReference type="EMBL" id="QQO74715.1"/>
    </source>
</evidence>
<dbReference type="EMBL" id="MT371197">
    <property type="protein sequence ID" value="QQO74715.1"/>
    <property type="molecule type" value="mRNA"/>
</dbReference>
<sequence>MAEIIKFVYLMILFVSLFHVLGINGSIKFCKEDSDCANYFCEKPYVPKCVHICTCRRLEPLVG</sequence>
<protein>
    <submittedName>
        <fullName evidence="3">Nodule-specific cysteine-rich peptide L47</fullName>
    </submittedName>
</protein>
<dbReference type="GO" id="GO:0046872">
    <property type="term" value="F:metal ion binding"/>
    <property type="evidence" value="ECO:0007669"/>
    <property type="project" value="InterPro"/>
</dbReference>
<evidence type="ECO:0000256" key="1">
    <source>
        <dbReference type="SAM" id="Phobius"/>
    </source>
</evidence>
<dbReference type="InterPro" id="IPR009810">
    <property type="entry name" value="Nodulin_late_dom"/>
</dbReference>
<accession>A0A7T8IG22</accession>
<proteinExistence type="evidence at transcript level"/>
<feature type="domain" description="Late nodulin" evidence="2">
    <location>
        <begin position="1"/>
        <end position="51"/>
    </location>
</feature>
<keyword evidence="1" id="KW-0472">Membrane</keyword>
<keyword evidence="1" id="KW-1133">Transmembrane helix</keyword>
<name>A0A7T8IG22_LENCU</name>
<organism evidence="3">
    <name type="scientific">Lens culinaris</name>
    <name type="common">Lentil</name>
    <name type="synonym">Cicer lens</name>
    <dbReference type="NCBI Taxonomy" id="3864"/>
    <lineage>
        <taxon>Eukaryota</taxon>
        <taxon>Viridiplantae</taxon>
        <taxon>Streptophyta</taxon>
        <taxon>Embryophyta</taxon>
        <taxon>Tracheophyta</taxon>
        <taxon>Spermatophyta</taxon>
        <taxon>Magnoliopsida</taxon>
        <taxon>eudicotyledons</taxon>
        <taxon>Gunneridae</taxon>
        <taxon>Pentapetalae</taxon>
        <taxon>rosids</taxon>
        <taxon>fabids</taxon>
        <taxon>Fabales</taxon>
        <taxon>Fabaceae</taxon>
        <taxon>Papilionoideae</taxon>
        <taxon>50 kb inversion clade</taxon>
        <taxon>NPAAA clade</taxon>
        <taxon>Hologalegina</taxon>
        <taxon>IRL clade</taxon>
        <taxon>Fabeae</taxon>
        <taxon>Lens</taxon>
    </lineage>
</organism>
<keyword evidence="1" id="KW-0812">Transmembrane</keyword>
<feature type="transmembrane region" description="Helical" evidence="1">
    <location>
        <begin position="7"/>
        <end position="27"/>
    </location>
</feature>
<dbReference type="Pfam" id="PF07127">
    <property type="entry name" value="Nodulin_late"/>
    <property type="match status" value="1"/>
</dbReference>
<dbReference type="AlphaFoldDB" id="A0A7T8IG22"/>